<organism evidence="1 2">
    <name type="scientific">Candidatus Dojkabacteria bacterium</name>
    <dbReference type="NCBI Taxonomy" id="2099670"/>
    <lineage>
        <taxon>Bacteria</taxon>
        <taxon>Candidatus Dojkabacteria</taxon>
    </lineage>
</organism>
<gene>
    <name evidence="1" type="ORF">GX618_03860</name>
</gene>
<evidence type="ECO:0000313" key="1">
    <source>
        <dbReference type="EMBL" id="NLE31377.1"/>
    </source>
</evidence>
<name>A0A847EU85_9BACT</name>
<proteinExistence type="predicted"/>
<dbReference type="Proteomes" id="UP000554004">
    <property type="component" value="Unassembled WGS sequence"/>
</dbReference>
<protein>
    <submittedName>
        <fullName evidence="1">Uncharacterized protein</fullName>
    </submittedName>
</protein>
<sequence>MKIIFLEQENFSLFSPATGELLCRQDGTLNKDDRSLLGFWRSDKLDKPFIKDESLKKEWNDYLHGEGDYYPLEPGETIRTPEMDGFLWGCGDDFSQVGFQIKATSQPEITVWLAVNMKTANEETTD</sequence>
<comment type="caution">
    <text evidence="1">The sequence shown here is derived from an EMBL/GenBank/DDBJ whole genome shotgun (WGS) entry which is preliminary data.</text>
</comment>
<dbReference type="AlphaFoldDB" id="A0A847EU85"/>
<dbReference type="EMBL" id="JAAZAL010000142">
    <property type="protein sequence ID" value="NLE31377.1"/>
    <property type="molecule type" value="Genomic_DNA"/>
</dbReference>
<evidence type="ECO:0000313" key="2">
    <source>
        <dbReference type="Proteomes" id="UP000554004"/>
    </source>
</evidence>
<accession>A0A847EU85</accession>
<reference evidence="1 2" key="1">
    <citation type="journal article" date="2020" name="Biotechnol. Biofuels">
        <title>New insights from the biogas microbiome by comprehensive genome-resolved metagenomics of nearly 1600 species originating from multiple anaerobic digesters.</title>
        <authorList>
            <person name="Campanaro S."/>
            <person name="Treu L."/>
            <person name="Rodriguez-R L.M."/>
            <person name="Kovalovszki A."/>
            <person name="Ziels R.M."/>
            <person name="Maus I."/>
            <person name="Zhu X."/>
            <person name="Kougias P.G."/>
            <person name="Basile A."/>
            <person name="Luo G."/>
            <person name="Schluter A."/>
            <person name="Konstantinidis K.T."/>
            <person name="Angelidaki I."/>
        </authorList>
    </citation>
    <scope>NUCLEOTIDE SEQUENCE [LARGE SCALE GENOMIC DNA]</scope>
    <source>
        <strain evidence="1">AS06rmzACSIP_421</strain>
    </source>
</reference>